<dbReference type="PANTHER" id="PTHR37324:SF2">
    <property type="entry name" value="PTS SYSTEM GALACTITOL-SPECIFIC EIIC COMPONENT"/>
    <property type="match status" value="1"/>
</dbReference>
<dbReference type="STRING" id="869211.Spith_2035"/>
<reference evidence="11 12" key="1">
    <citation type="submission" date="2011-06" db="EMBL/GenBank/DDBJ databases">
        <title>The complete genome of Spirochaeta thermophila DSM 6578.</title>
        <authorList>
            <consortium name="US DOE Joint Genome Institute (JGI-PGF)"/>
            <person name="Lucas S."/>
            <person name="Lapidus A."/>
            <person name="Bruce D."/>
            <person name="Goodwin L."/>
            <person name="Pitluck S."/>
            <person name="Peters L."/>
            <person name="Kyrpides N."/>
            <person name="Mavromatis K."/>
            <person name="Ivanova N."/>
            <person name="Mikailova N."/>
            <person name="Pagani I."/>
            <person name="Chertkov O."/>
            <person name="Detter J.C."/>
            <person name="Tapia R."/>
            <person name="Han C."/>
            <person name="Land M."/>
            <person name="Hauser L."/>
            <person name="Markowitz V."/>
            <person name="Cheng J.-F."/>
            <person name="Hugenholtz P."/>
            <person name="Woyke T."/>
            <person name="Wu D."/>
            <person name="Spring S."/>
            <person name="Merkhoffer B."/>
            <person name="Schneider S."/>
            <person name="Klenk H.-P."/>
            <person name="Eisen J.A."/>
        </authorList>
    </citation>
    <scope>NUCLEOTIDE SEQUENCE [LARGE SCALE GENOMIC DNA]</scope>
    <source>
        <strain evidence="12">ATCC 700085 / DSM 6578 / Z-1203</strain>
    </source>
</reference>
<gene>
    <name evidence="11" type="ordered locus">Spith_2035</name>
</gene>
<comment type="subcellular location">
    <subcellularLocation>
        <location evidence="1">Cell membrane</location>
        <topology evidence="1">Multi-pass membrane protein</topology>
    </subcellularLocation>
</comment>
<feature type="transmembrane region" description="Helical" evidence="9">
    <location>
        <begin position="254"/>
        <end position="273"/>
    </location>
</feature>
<keyword evidence="6 9" id="KW-0812">Transmembrane</keyword>
<dbReference type="HOGENOM" id="CLU_040393_0_0_12"/>
<evidence type="ECO:0000313" key="11">
    <source>
        <dbReference type="EMBL" id="AEJ62292.1"/>
    </source>
</evidence>
<evidence type="ECO:0000256" key="5">
    <source>
        <dbReference type="ARBA" id="ARBA00022683"/>
    </source>
</evidence>
<dbReference type="Proteomes" id="UP000007254">
    <property type="component" value="Chromosome"/>
</dbReference>
<dbReference type="PANTHER" id="PTHR37324">
    <property type="entry name" value="PTS SYSTEM GALACTITOL-SPECIFIC EIIC COMPONENT"/>
    <property type="match status" value="1"/>
</dbReference>
<accession>G0GEF5</accession>
<keyword evidence="7 9" id="KW-1133">Transmembrane helix</keyword>
<evidence type="ECO:0000256" key="2">
    <source>
        <dbReference type="ARBA" id="ARBA00022448"/>
    </source>
</evidence>
<evidence type="ECO:0000259" key="10">
    <source>
        <dbReference type="PROSITE" id="PS51104"/>
    </source>
</evidence>
<dbReference type="OrthoDB" id="9787936at2"/>
<feature type="transmembrane region" description="Helical" evidence="9">
    <location>
        <begin position="38"/>
        <end position="60"/>
    </location>
</feature>
<protein>
    <submittedName>
        <fullName evidence="11">PTS system Galactitol-specific IIC component</fullName>
    </submittedName>
</protein>
<dbReference type="GO" id="GO:0009401">
    <property type="term" value="P:phosphoenolpyruvate-dependent sugar phosphotransferase system"/>
    <property type="evidence" value="ECO:0007669"/>
    <property type="project" value="UniProtKB-KW"/>
</dbReference>
<dbReference type="GO" id="GO:0005886">
    <property type="term" value="C:plasma membrane"/>
    <property type="evidence" value="ECO:0007669"/>
    <property type="project" value="UniProtKB-SubCell"/>
</dbReference>
<dbReference type="PROSITE" id="PS51104">
    <property type="entry name" value="PTS_EIIC_TYPE_2"/>
    <property type="match status" value="1"/>
</dbReference>
<dbReference type="GO" id="GO:0015577">
    <property type="term" value="F:galactitol transmembrane transporter activity"/>
    <property type="evidence" value="ECO:0007669"/>
    <property type="project" value="InterPro"/>
</dbReference>
<keyword evidence="8 9" id="KW-0472">Membrane</keyword>
<evidence type="ECO:0000256" key="7">
    <source>
        <dbReference type="ARBA" id="ARBA00022989"/>
    </source>
</evidence>
<organism evidence="11 12">
    <name type="scientific">Winmispira thermophila (strain ATCC 700085 / DSM 6578 / Z-1203)</name>
    <name type="common">Spirochaeta thermophila</name>
    <dbReference type="NCBI Taxonomy" id="869211"/>
    <lineage>
        <taxon>Bacteria</taxon>
        <taxon>Pseudomonadati</taxon>
        <taxon>Spirochaetota</taxon>
        <taxon>Spirochaetia</taxon>
        <taxon>Winmispirales</taxon>
        <taxon>Winmispiraceae</taxon>
        <taxon>Winmispira</taxon>
    </lineage>
</organism>
<dbReference type="InterPro" id="IPR013853">
    <property type="entry name" value="EIIC-GAT"/>
</dbReference>
<dbReference type="Pfam" id="PF03611">
    <property type="entry name" value="EIIC-GAT"/>
    <property type="match status" value="1"/>
</dbReference>
<feature type="transmembrane region" description="Helical" evidence="9">
    <location>
        <begin position="336"/>
        <end position="355"/>
    </location>
</feature>
<evidence type="ECO:0000256" key="3">
    <source>
        <dbReference type="ARBA" id="ARBA00022475"/>
    </source>
</evidence>
<evidence type="ECO:0000256" key="6">
    <source>
        <dbReference type="ARBA" id="ARBA00022692"/>
    </source>
</evidence>
<feature type="transmembrane region" description="Helical" evidence="9">
    <location>
        <begin position="127"/>
        <end position="160"/>
    </location>
</feature>
<evidence type="ECO:0000256" key="1">
    <source>
        <dbReference type="ARBA" id="ARBA00004651"/>
    </source>
</evidence>
<evidence type="ECO:0000256" key="4">
    <source>
        <dbReference type="ARBA" id="ARBA00022597"/>
    </source>
</evidence>
<dbReference type="EMBL" id="CP002903">
    <property type="protein sequence ID" value="AEJ62292.1"/>
    <property type="molecule type" value="Genomic_DNA"/>
</dbReference>
<feature type="transmembrane region" description="Helical" evidence="9">
    <location>
        <begin position="12"/>
        <end position="31"/>
    </location>
</feature>
<keyword evidence="4" id="KW-0762">Sugar transport</keyword>
<feature type="transmembrane region" description="Helical" evidence="9">
    <location>
        <begin position="230"/>
        <end position="248"/>
    </location>
</feature>
<dbReference type="PIRSF" id="PIRSF006304">
    <property type="entry name" value="GatC"/>
    <property type="match status" value="1"/>
</dbReference>
<feature type="transmembrane region" description="Helical" evidence="9">
    <location>
        <begin position="424"/>
        <end position="443"/>
    </location>
</feature>
<evidence type="ECO:0000313" key="12">
    <source>
        <dbReference type="Proteomes" id="UP000007254"/>
    </source>
</evidence>
<feature type="transmembrane region" description="Helical" evidence="9">
    <location>
        <begin position="180"/>
        <end position="200"/>
    </location>
</feature>
<evidence type="ECO:0000256" key="8">
    <source>
        <dbReference type="ARBA" id="ARBA00023136"/>
    </source>
</evidence>
<keyword evidence="2" id="KW-0813">Transport</keyword>
<dbReference type="InterPro" id="IPR013014">
    <property type="entry name" value="PTS_EIIC_2"/>
</dbReference>
<feature type="transmembrane region" description="Helical" evidence="9">
    <location>
        <begin position="90"/>
        <end position="115"/>
    </location>
</feature>
<feature type="domain" description="PTS EIIC type-2" evidence="10">
    <location>
        <begin position="8"/>
        <end position="442"/>
    </location>
</feature>
<keyword evidence="12" id="KW-1185">Reference proteome</keyword>
<evidence type="ECO:0000256" key="9">
    <source>
        <dbReference type="SAM" id="Phobius"/>
    </source>
</evidence>
<keyword evidence="3" id="KW-1003">Cell membrane</keyword>
<dbReference type="KEGG" id="stq:Spith_2035"/>
<keyword evidence="5" id="KW-0598">Phosphotransferase system</keyword>
<proteinExistence type="predicted"/>
<feature type="transmembrane region" description="Helical" evidence="9">
    <location>
        <begin position="362"/>
        <end position="381"/>
    </location>
</feature>
<sequence>METIRHALEVFFSFKAYVMLPFIMLALGLVVGMRVKDALLSALRMGVGFASIFVVFSFFVDNIRPAVEAIVSVRGLEYTVLDVGWPPLAAITWASMIAPLSILLVLGLNVLMIALNLTRTVYLDIWNYWHFALLGALVQAVTGNVWLALLATLLIAFLTIKLADWAAVYVERETALEGVTISPVSVVGLLPFTAAMDFLFERIPGFRRWNVNPQDRKDESKPRSLLSEPMVIGLLLGVVLGVLAAYSVKQVLELSIHLAAVMFLLPLAGELIGKGISPISSTLKEKIQRRFPSKQGLYVAVDTGVLMQHRSVIVTGLLLMPISLLLAFFIPGNRVLPLGDLPNLISVMSVSVLLYRGNVVRSVLAGIPVVITYLLIATKLAPLYTSLAAGVGVEVPEGQFITAFTDGGHHLRFYLLGLFSGEGWAFWLLPGVVLLFVAAFAHARRRARERV</sequence>
<feature type="transmembrane region" description="Helical" evidence="9">
    <location>
        <begin position="312"/>
        <end position="330"/>
    </location>
</feature>
<dbReference type="AlphaFoldDB" id="G0GEF5"/>
<dbReference type="RefSeq" id="WP_014625611.1">
    <property type="nucleotide sequence ID" value="NC_017583.1"/>
</dbReference>
<dbReference type="InterPro" id="IPR004703">
    <property type="entry name" value="PTS_sugar-sp_permease"/>
</dbReference>
<name>G0GEF5_WINT7</name>